<name>A0A392T8M3_9FABA</name>
<accession>A0A392T8M3</accession>
<organism evidence="1 2">
    <name type="scientific">Trifolium medium</name>
    <dbReference type="NCBI Taxonomy" id="97028"/>
    <lineage>
        <taxon>Eukaryota</taxon>
        <taxon>Viridiplantae</taxon>
        <taxon>Streptophyta</taxon>
        <taxon>Embryophyta</taxon>
        <taxon>Tracheophyta</taxon>
        <taxon>Spermatophyta</taxon>
        <taxon>Magnoliopsida</taxon>
        <taxon>eudicotyledons</taxon>
        <taxon>Gunneridae</taxon>
        <taxon>Pentapetalae</taxon>
        <taxon>rosids</taxon>
        <taxon>fabids</taxon>
        <taxon>Fabales</taxon>
        <taxon>Fabaceae</taxon>
        <taxon>Papilionoideae</taxon>
        <taxon>50 kb inversion clade</taxon>
        <taxon>NPAAA clade</taxon>
        <taxon>Hologalegina</taxon>
        <taxon>IRL clade</taxon>
        <taxon>Trifolieae</taxon>
        <taxon>Trifolium</taxon>
    </lineage>
</organism>
<sequence>MDALEGYVDADYAGNIDTRKYLSGFVFTLFDISVTLKANQQSIVALSTTPAEYIALVEGVKEAIWLKSMIGE</sequence>
<proteinExistence type="predicted"/>
<dbReference type="Proteomes" id="UP000265520">
    <property type="component" value="Unassembled WGS sequence"/>
</dbReference>
<evidence type="ECO:0000313" key="1">
    <source>
        <dbReference type="EMBL" id="MCI56854.1"/>
    </source>
</evidence>
<evidence type="ECO:0000313" key="2">
    <source>
        <dbReference type="Proteomes" id="UP000265520"/>
    </source>
</evidence>
<dbReference type="GO" id="GO:0004812">
    <property type="term" value="F:aminoacyl-tRNA ligase activity"/>
    <property type="evidence" value="ECO:0007669"/>
    <property type="project" value="UniProtKB-KW"/>
</dbReference>
<dbReference type="CDD" id="cd09272">
    <property type="entry name" value="RNase_HI_RT_Ty1"/>
    <property type="match status" value="1"/>
</dbReference>
<dbReference type="PANTHER" id="PTHR11439">
    <property type="entry name" value="GAG-POL-RELATED RETROTRANSPOSON"/>
    <property type="match status" value="1"/>
</dbReference>
<feature type="non-terminal residue" evidence="1">
    <location>
        <position position="72"/>
    </location>
</feature>
<keyword evidence="1" id="KW-0436">Ligase</keyword>
<comment type="caution">
    <text evidence="1">The sequence shown here is derived from an EMBL/GenBank/DDBJ whole genome shotgun (WGS) entry which is preliminary data.</text>
</comment>
<keyword evidence="1" id="KW-0030">Aminoacyl-tRNA synthetase</keyword>
<dbReference type="AlphaFoldDB" id="A0A392T8M3"/>
<reference evidence="1 2" key="1">
    <citation type="journal article" date="2018" name="Front. Plant Sci.">
        <title>Red Clover (Trifolium pratense) and Zigzag Clover (T. medium) - A Picture of Genomic Similarities and Differences.</title>
        <authorList>
            <person name="Dluhosova J."/>
            <person name="Istvanek J."/>
            <person name="Nedelnik J."/>
            <person name="Repkova J."/>
        </authorList>
    </citation>
    <scope>NUCLEOTIDE SEQUENCE [LARGE SCALE GENOMIC DNA]</scope>
    <source>
        <strain evidence="2">cv. 10/8</strain>
        <tissue evidence="1">Leaf</tissue>
    </source>
</reference>
<protein>
    <submittedName>
        <fullName evidence="1">Aspartyl-tRNA synthetase</fullName>
    </submittedName>
</protein>
<dbReference type="EMBL" id="LXQA010519455">
    <property type="protein sequence ID" value="MCI56854.1"/>
    <property type="molecule type" value="Genomic_DNA"/>
</dbReference>
<keyword evidence="2" id="KW-1185">Reference proteome</keyword>